<dbReference type="InterPro" id="IPR005653">
    <property type="entry name" value="OstA-like_N"/>
</dbReference>
<reference evidence="6" key="1">
    <citation type="journal article" date="2019" name="Int. J. Syst. Evol. Microbiol.">
        <title>The Global Catalogue of Microorganisms (GCM) 10K type strain sequencing project: providing services to taxonomists for standard genome sequencing and annotation.</title>
        <authorList>
            <consortium name="The Broad Institute Genomics Platform"/>
            <consortium name="The Broad Institute Genome Sequencing Center for Infectious Disease"/>
            <person name="Wu L."/>
            <person name="Ma J."/>
        </authorList>
    </citation>
    <scope>NUCLEOTIDE SEQUENCE [LARGE SCALE GENOMIC DNA]</scope>
    <source>
        <strain evidence="6">CGMCC 1.16275</strain>
    </source>
</reference>
<proteinExistence type="predicted"/>
<keyword evidence="1 3" id="KW-0732">Signal</keyword>
<comment type="caution">
    <text evidence="5">The sequence shown here is derived from an EMBL/GenBank/DDBJ whole genome shotgun (WGS) entry which is preliminary data.</text>
</comment>
<dbReference type="InterPro" id="IPR052037">
    <property type="entry name" value="LPS_export_LptA"/>
</dbReference>
<evidence type="ECO:0000256" key="1">
    <source>
        <dbReference type="ARBA" id="ARBA00022729"/>
    </source>
</evidence>
<dbReference type="PANTHER" id="PTHR36504">
    <property type="entry name" value="LIPOPOLYSACCHARIDE EXPORT SYSTEM PROTEIN LPTA"/>
    <property type="match status" value="1"/>
</dbReference>
<feature type="compositionally biased region" description="Gly residues" evidence="2">
    <location>
        <begin position="158"/>
        <end position="169"/>
    </location>
</feature>
<dbReference type="Gene3D" id="2.60.450.10">
    <property type="entry name" value="Lipopolysaccharide (LPS) transport protein A like domain"/>
    <property type="match status" value="1"/>
</dbReference>
<evidence type="ECO:0000259" key="4">
    <source>
        <dbReference type="Pfam" id="PF03968"/>
    </source>
</evidence>
<dbReference type="Pfam" id="PF03968">
    <property type="entry name" value="LptD_N"/>
    <property type="match status" value="1"/>
</dbReference>
<evidence type="ECO:0000256" key="2">
    <source>
        <dbReference type="SAM" id="MobiDB-lite"/>
    </source>
</evidence>
<protein>
    <submittedName>
        <fullName evidence="5">LptA/OstA family protein</fullName>
    </submittedName>
</protein>
<feature type="chain" id="PRO_5047226848" evidence="3">
    <location>
        <begin position="19"/>
        <end position="181"/>
    </location>
</feature>
<dbReference type="RefSeq" id="WP_380891354.1">
    <property type="nucleotide sequence ID" value="NZ_JBHUDY010000003.1"/>
</dbReference>
<keyword evidence="6" id="KW-1185">Reference proteome</keyword>
<sequence>MIRRLILGSAFGAALAFAAPLVAQALKGHNTNAPVDVEADRIEVQDRADRAIFAGNVRAVQAELTLNAARLTVAYANRSGPGGVQIQRLDAAGGVTVRSPSETARGAFAVYDLNRRLITMTGGVTLEQGANTVRGGRLVIDLDSGRAVVDGSAVGGAPGTVSGGSGGRVTGRFSVPQRKGG</sequence>
<evidence type="ECO:0000313" key="5">
    <source>
        <dbReference type="EMBL" id="MFD1613342.1"/>
    </source>
</evidence>
<dbReference type="Proteomes" id="UP001597115">
    <property type="component" value="Unassembled WGS sequence"/>
</dbReference>
<dbReference type="PANTHER" id="PTHR36504:SF1">
    <property type="entry name" value="LIPOPOLYSACCHARIDE EXPORT SYSTEM PROTEIN LPTA"/>
    <property type="match status" value="1"/>
</dbReference>
<feature type="region of interest" description="Disordered" evidence="2">
    <location>
        <begin position="158"/>
        <end position="181"/>
    </location>
</feature>
<name>A0ABW4I7V9_9SPHN</name>
<feature type="signal peptide" evidence="3">
    <location>
        <begin position="1"/>
        <end position="18"/>
    </location>
</feature>
<organism evidence="5 6">
    <name type="scientific">Sphingomonas tabacisoli</name>
    <dbReference type="NCBI Taxonomy" id="2249466"/>
    <lineage>
        <taxon>Bacteria</taxon>
        <taxon>Pseudomonadati</taxon>
        <taxon>Pseudomonadota</taxon>
        <taxon>Alphaproteobacteria</taxon>
        <taxon>Sphingomonadales</taxon>
        <taxon>Sphingomonadaceae</taxon>
        <taxon>Sphingomonas</taxon>
    </lineage>
</organism>
<evidence type="ECO:0000313" key="6">
    <source>
        <dbReference type="Proteomes" id="UP001597115"/>
    </source>
</evidence>
<feature type="domain" description="Organic solvent tolerance-like N-terminal" evidence="4">
    <location>
        <begin position="37"/>
        <end position="145"/>
    </location>
</feature>
<accession>A0ABW4I7V9</accession>
<gene>
    <name evidence="5" type="ORF">ACFSCW_16185</name>
</gene>
<evidence type="ECO:0000256" key="3">
    <source>
        <dbReference type="SAM" id="SignalP"/>
    </source>
</evidence>
<dbReference type="EMBL" id="JBHUDY010000003">
    <property type="protein sequence ID" value="MFD1613342.1"/>
    <property type="molecule type" value="Genomic_DNA"/>
</dbReference>